<feature type="region of interest" description="Disordered" evidence="1">
    <location>
        <begin position="118"/>
        <end position="143"/>
    </location>
</feature>
<protein>
    <submittedName>
        <fullName evidence="2">Uncharacterized protein</fullName>
    </submittedName>
</protein>
<dbReference type="Proteomes" id="UP000218334">
    <property type="component" value="Unassembled WGS sequence"/>
</dbReference>
<dbReference type="EMBL" id="KZ293438">
    <property type="protein sequence ID" value="PBK67045.1"/>
    <property type="molecule type" value="Genomic_DNA"/>
</dbReference>
<reference evidence="3" key="1">
    <citation type="journal article" date="2017" name="Nat. Ecol. Evol.">
        <title>Genome expansion and lineage-specific genetic innovations in the forest pathogenic fungi Armillaria.</title>
        <authorList>
            <person name="Sipos G."/>
            <person name="Prasanna A.N."/>
            <person name="Walter M.C."/>
            <person name="O'Connor E."/>
            <person name="Balint B."/>
            <person name="Krizsan K."/>
            <person name="Kiss B."/>
            <person name="Hess J."/>
            <person name="Varga T."/>
            <person name="Slot J."/>
            <person name="Riley R."/>
            <person name="Boka B."/>
            <person name="Rigling D."/>
            <person name="Barry K."/>
            <person name="Lee J."/>
            <person name="Mihaltcheva S."/>
            <person name="LaButti K."/>
            <person name="Lipzen A."/>
            <person name="Waldron R."/>
            <person name="Moloney N.M."/>
            <person name="Sperisen C."/>
            <person name="Kredics L."/>
            <person name="Vagvoelgyi C."/>
            <person name="Patrignani A."/>
            <person name="Fitzpatrick D."/>
            <person name="Nagy I."/>
            <person name="Doyle S."/>
            <person name="Anderson J.B."/>
            <person name="Grigoriev I.V."/>
            <person name="Gueldener U."/>
            <person name="Muensterkoetter M."/>
            <person name="Nagy L.G."/>
        </authorList>
    </citation>
    <scope>NUCLEOTIDE SEQUENCE [LARGE SCALE GENOMIC DNA]</scope>
    <source>
        <strain evidence="3">28-4</strain>
    </source>
</reference>
<evidence type="ECO:0000313" key="3">
    <source>
        <dbReference type="Proteomes" id="UP000218334"/>
    </source>
</evidence>
<organism evidence="2 3">
    <name type="scientific">Armillaria solidipes</name>
    <dbReference type="NCBI Taxonomy" id="1076256"/>
    <lineage>
        <taxon>Eukaryota</taxon>
        <taxon>Fungi</taxon>
        <taxon>Dikarya</taxon>
        <taxon>Basidiomycota</taxon>
        <taxon>Agaricomycotina</taxon>
        <taxon>Agaricomycetes</taxon>
        <taxon>Agaricomycetidae</taxon>
        <taxon>Agaricales</taxon>
        <taxon>Marasmiineae</taxon>
        <taxon>Physalacriaceae</taxon>
        <taxon>Armillaria</taxon>
    </lineage>
</organism>
<sequence>MPPRQPPKVYQLLLRSHKMTIFLTRTPTSTVQEIKEEALSALLSDVNLNDVPKVAGVDDFEICKLLRGRDAAGPIPQYEILDHSKAIKDCGILNWEILYFQFRDEATGDLQPVTFIQPPTFEEEDIPPPPSASLNKGKRKAAD</sequence>
<accession>A0A2H3B845</accession>
<keyword evidence="3" id="KW-1185">Reference proteome</keyword>
<name>A0A2H3B845_9AGAR</name>
<evidence type="ECO:0000256" key="1">
    <source>
        <dbReference type="SAM" id="MobiDB-lite"/>
    </source>
</evidence>
<evidence type="ECO:0000313" key="2">
    <source>
        <dbReference type="EMBL" id="PBK67045.1"/>
    </source>
</evidence>
<gene>
    <name evidence="2" type="ORF">ARMSODRAFT_337023</name>
</gene>
<proteinExistence type="predicted"/>
<dbReference type="AlphaFoldDB" id="A0A2H3B845"/>